<protein>
    <submittedName>
        <fullName evidence="1">Uncharacterized protein</fullName>
    </submittedName>
</protein>
<organism evidence="1 2">
    <name type="scientific">Medicago truncatula</name>
    <name type="common">Barrel medic</name>
    <name type="synonym">Medicago tribuloides</name>
    <dbReference type="NCBI Taxonomy" id="3880"/>
    <lineage>
        <taxon>Eukaryota</taxon>
        <taxon>Viridiplantae</taxon>
        <taxon>Streptophyta</taxon>
        <taxon>Embryophyta</taxon>
        <taxon>Tracheophyta</taxon>
        <taxon>Spermatophyta</taxon>
        <taxon>Magnoliopsida</taxon>
        <taxon>eudicotyledons</taxon>
        <taxon>Gunneridae</taxon>
        <taxon>Pentapetalae</taxon>
        <taxon>rosids</taxon>
        <taxon>fabids</taxon>
        <taxon>Fabales</taxon>
        <taxon>Fabaceae</taxon>
        <taxon>Papilionoideae</taxon>
        <taxon>50 kb inversion clade</taxon>
        <taxon>NPAAA clade</taxon>
        <taxon>Hologalegina</taxon>
        <taxon>IRL clade</taxon>
        <taxon>Trifolieae</taxon>
        <taxon>Medicago</taxon>
    </lineage>
</organism>
<evidence type="ECO:0000313" key="2">
    <source>
        <dbReference type="Proteomes" id="UP000265566"/>
    </source>
</evidence>
<dbReference type="EMBL" id="PSQE01000005">
    <property type="protein sequence ID" value="RHN53252.1"/>
    <property type="molecule type" value="Genomic_DNA"/>
</dbReference>
<evidence type="ECO:0000313" key="1">
    <source>
        <dbReference type="EMBL" id="RHN53252.1"/>
    </source>
</evidence>
<comment type="caution">
    <text evidence="1">The sequence shown here is derived from an EMBL/GenBank/DDBJ whole genome shotgun (WGS) entry which is preliminary data.</text>
</comment>
<accession>A0A396HIT7</accession>
<dbReference type="Proteomes" id="UP000265566">
    <property type="component" value="Chromosome 5"/>
</dbReference>
<dbReference type="AlphaFoldDB" id="A0A396HIT7"/>
<dbReference type="Gramene" id="rna28142">
    <property type="protein sequence ID" value="RHN53252.1"/>
    <property type="gene ID" value="gene28142"/>
</dbReference>
<reference evidence="2" key="1">
    <citation type="journal article" date="2018" name="Nat. Plants">
        <title>Whole-genome landscape of Medicago truncatula symbiotic genes.</title>
        <authorList>
            <person name="Pecrix Y."/>
            <person name="Staton S.E."/>
            <person name="Sallet E."/>
            <person name="Lelandais-Briere C."/>
            <person name="Moreau S."/>
            <person name="Carrere S."/>
            <person name="Blein T."/>
            <person name="Jardinaud M.F."/>
            <person name="Latrasse D."/>
            <person name="Zouine M."/>
            <person name="Zahm M."/>
            <person name="Kreplak J."/>
            <person name="Mayjonade B."/>
            <person name="Satge C."/>
            <person name="Perez M."/>
            <person name="Cauet S."/>
            <person name="Marande W."/>
            <person name="Chantry-Darmon C."/>
            <person name="Lopez-Roques C."/>
            <person name="Bouchez O."/>
            <person name="Berard A."/>
            <person name="Debelle F."/>
            <person name="Munos S."/>
            <person name="Bendahmane A."/>
            <person name="Berges H."/>
            <person name="Niebel A."/>
            <person name="Buitink J."/>
            <person name="Frugier F."/>
            <person name="Benhamed M."/>
            <person name="Crespi M."/>
            <person name="Gouzy J."/>
            <person name="Gamas P."/>
        </authorList>
    </citation>
    <scope>NUCLEOTIDE SEQUENCE [LARGE SCALE GENOMIC DNA]</scope>
    <source>
        <strain evidence="2">cv. Jemalong A17</strain>
    </source>
</reference>
<proteinExistence type="predicted"/>
<gene>
    <name evidence="1" type="ORF">MtrunA17_Chr5g0393891</name>
</gene>
<name>A0A396HIT7_MEDTR</name>
<sequence length="55" mass="6463">MLRRNQPLLSLLLLHHSTSFSYLSKTLIQNRDSILCIIPPSFFSLKDEMKLIIYI</sequence>